<dbReference type="AlphaFoldDB" id="A0A7C2FQI1"/>
<organism evidence="2">
    <name type="scientific">Thermosphaera aggregans</name>
    <dbReference type="NCBI Taxonomy" id="54254"/>
    <lineage>
        <taxon>Archaea</taxon>
        <taxon>Thermoproteota</taxon>
        <taxon>Thermoprotei</taxon>
        <taxon>Desulfurococcales</taxon>
        <taxon>Desulfurococcaceae</taxon>
        <taxon>Thermosphaera</taxon>
    </lineage>
</organism>
<accession>A0A7C2FQI1</accession>
<proteinExistence type="predicted"/>
<dbReference type="EMBL" id="DSJT01000011">
    <property type="protein sequence ID" value="HEF87163.1"/>
    <property type="molecule type" value="Genomic_DNA"/>
</dbReference>
<name>A0A7C2FQI1_9CREN</name>
<comment type="caution">
    <text evidence="2">The sequence shown here is derived from an EMBL/GenBank/DDBJ whole genome shotgun (WGS) entry which is preliminary data.</text>
</comment>
<evidence type="ECO:0008006" key="3">
    <source>
        <dbReference type="Google" id="ProtNLM"/>
    </source>
</evidence>
<feature type="region of interest" description="Disordered" evidence="1">
    <location>
        <begin position="1"/>
        <end position="21"/>
    </location>
</feature>
<sequence length="126" mass="14164">MGEGEQVRNTQEQQQQKPDISKLVSIIPPASELKKKERILSEKRLRVRYDESLKEPLAKIPKPVAGMLGIKDGDSVEVVVAGRKKFVFKALVIESNEENTIYVYPDELKSNGVADDSIATLRKSRQ</sequence>
<protein>
    <recommendedName>
        <fullName evidence="3">CDC48 N-terminal subdomain domain-containing protein</fullName>
    </recommendedName>
</protein>
<reference evidence="2" key="1">
    <citation type="journal article" date="2020" name="mSystems">
        <title>Genome- and Community-Level Interaction Insights into Carbon Utilization and Element Cycling Functions of Hydrothermarchaeota in Hydrothermal Sediment.</title>
        <authorList>
            <person name="Zhou Z."/>
            <person name="Liu Y."/>
            <person name="Xu W."/>
            <person name="Pan J."/>
            <person name="Luo Z.H."/>
            <person name="Li M."/>
        </authorList>
    </citation>
    <scope>NUCLEOTIDE SEQUENCE [LARGE SCALE GENOMIC DNA]</scope>
    <source>
        <strain evidence="2">SpSt-23</strain>
    </source>
</reference>
<evidence type="ECO:0000256" key="1">
    <source>
        <dbReference type="SAM" id="MobiDB-lite"/>
    </source>
</evidence>
<evidence type="ECO:0000313" key="2">
    <source>
        <dbReference type="EMBL" id="HEF87163.1"/>
    </source>
</evidence>
<gene>
    <name evidence="2" type="ORF">ENP55_02475</name>
</gene>